<feature type="domain" description="NUC153" evidence="5">
    <location>
        <begin position="305"/>
        <end position="331"/>
    </location>
</feature>
<dbReference type="Pfam" id="PF23098">
    <property type="entry name" value="Beta-prop_NOL10_N"/>
    <property type="match status" value="1"/>
</dbReference>
<dbReference type="InterPro" id="IPR036322">
    <property type="entry name" value="WD40_repeat_dom_sf"/>
</dbReference>
<dbReference type="Gene3D" id="2.130.10.10">
    <property type="entry name" value="YVTN repeat-like/Quinoprotein amine dehydrogenase"/>
    <property type="match status" value="1"/>
</dbReference>
<feature type="region of interest" description="Disordered" evidence="4">
    <location>
        <begin position="341"/>
        <end position="372"/>
    </location>
</feature>
<keyword evidence="3" id="KW-0539">Nucleus</keyword>
<proteinExistence type="inferred from homology"/>
<dbReference type="PANTHER" id="PTHR14927:SF0">
    <property type="entry name" value="NUCLEOLAR PROTEIN 10"/>
    <property type="match status" value="1"/>
</dbReference>
<feature type="region of interest" description="Disordered" evidence="4">
    <location>
        <begin position="439"/>
        <end position="461"/>
    </location>
</feature>
<feature type="domain" description="Nucleolar protein 10-like N-terminal" evidence="6">
    <location>
        <begin position="51"/>
        <end position="229"/>
    </location>
</feature>
<reference evidence="7" key="2">
    <citation type="submission" date="2021-12" db="EMBL/GenBank/DDBJ databases">
        <title>Resequencing data analysis of finger millet.</title>
        <authorList>
            <person name="Hatakeyama M."/>
            <person name="Aluri S."/>
            <person name="Balachadran M.T."/>
            <person name="Sivarajan S.R."/>
            <person name="Poveda L."/>
            <person name="Shimizu-Inatsugi R."/>
            <person name="Schlapbach R."/>
            <person name="Sreeman S.M."/>
            <person name="Shimizu K.K."/>
        </authorList>
    </citation>
    <scope>NUCLEOTIDE SEQUENCE</scope>
</reference>
<accession>A0AAV5CSD7</accession>
<dbReference type="Pfam" id="PF08159">
    <property type="entry name" value="NUC153"/>
    <property type="match status" value="1"/>
</dbReference>
<evidence type="ECO:0008006" key="9">
    <source>
        <dbReference type="Google" id="ProtNLM"/>
    </source>
</evidence>
<evidence type="ECO:0000256" key="2">
    <source>
        <dbReference type="ARBA" id="ARBA00005264"/>
    </source>
</evidence>
<dbReference type="EMBL" id="BQKI01000008">
    <property type="protein sequence ID" value="GJN01068.1"/>
    <property type="molecule type" value="Genomic_DNA"/>
</dbReference>
<gene>
    <name evidence="7" type="primary">ga18303</name>
    <name evidence="7" type="ORF">PR202_ga18303</name>
</gene>
<dbReference type="GO" id="GO:0030686">
    <property type="term" value="C:90S preribosome"/>
    <property type="evidence" value="ECO:0007669"/>
    <property type="project" value="TreeGrafter"/>
</dbReference>
<evidence type="ECO:0000256" key="1">
    <source>
        <dbReference type="ARBA" id="ARBA00004604"/>
    </source>
</evidence>
<keyword evidence="8" id="KW-1185">Reference proteome</keyword>
<organism evidence="7 8">
    <name type="scientific">Eleusine coracana subsp. coracana</name>
    <dbReference type="NCBI Taxonomy" id="191504"/>
    <lineage>
        <taxon>Eukaryota</taxon>
        <taxon>Viridiplantae</taxon>
        <taxon>Streptophyta</taxon>
        <taxon>Embryophyta</taxon>
        <taxon>Tracheophyta</taxon>
        <taxon>Spermatophyta</taxon>
        <taxon>Magnoliopsida</taxon>
        <taxon>Liliopsida</taxon>
        <taxon>Poales</taxon>
        <taxon>Poaceae</taxon>
        <taxon>PACMAD clade</taxon>
        <taxon>Chloridoideae</taxon>
        <taxon>Cynodonteae</taxon>
        <taxon>Eleusininae</taxon>
        <taxon>Eleusine</taxon>
    </lineage>
</organism>
<dbReference type="InterPro" id="IPR056551">
    <property type="entry name" value="Beta-prop_NOL10_N"/>
</dbReference>
<dbReference type="SUPFAM" id="SSF50978">
    <property type="entry name" value="WD40 repeat-like"/>
    <property type="match status" value="1"/>
</dbReference>
<dbReference type="PANTHER" id="PTHR14927">
    <property type="entry name" value="NUCLEOLAR PROTEIN 10"/>
    <property type="match status" value="1"/>
</dbReference>
<dbReference type="GO" id="GO:0032040">
    <property type="term" value="C:small-subunit processome"/>
    <property type="evidence" value="ECO:0007669"/>
    <property type="project" value="TreeGrafter"/>
</dbReference>
<evidence type="ECO:0000259" key="5">
    <source>
        <dbReference type="Pfam" id="PF08159"/>
    </source>
</evidence>
<dbReference type="GO" id="GO:0000462">
    <property type="term" value="P:maturation of SSU-rRNA from tricistronic rRNA transcript (SSU-rRNA, 5.8S rRNA, LSU-rRNA)"/>
    <property type="evidence" value="ECO:0007669"/>
    <property type="project" value="TreeGrafter"/>
</dbReference>
<comment type="caution">
    <text evidence="7">The sequence shown here is derived from an EMBL/GenBank/DDBJ whole genome shotgun (WGS) entry which is preliminary data.</text>
</comment>
<reference evidence="7" key="1">
    <citation type="journal article" date="2018" name="DNA Res.">
        <title>Multiple hybrid de novo genome assembly of finger millet, an orphan allotetraploid crop.</title>
        <authorList>
            <person name="Hatakeyama M."/>
            <person name="Aluri S."/>
            <person name="Balachadran M.T."/>
            <person name="Sivarajan S.R."/>
            <person name="Patrignani A."/>
            <person name="Gruter S."/>
            <person name="Poveda L."/>
            <person name="Shimizu-Inatsugi R."/>
            <person name="Baeten J."/>
            <person name="Francoijs K.J."/>
            <person name="Nataraja K.N."/>
            <person name="Reddy Y.A.N."/>
            <person name="Phadnis S."/>
            <person name="Ravikumar R.L."/>
            <person name="Schlapbach R."/>
            <person name="Sreeman S.M."/>
            <person name="Shimizu K.K."/>
        </authorList>
    </citation>
    <scope>NUCLEOTIDE SEQUENCE</scope>
</reference>
<evidence type="ECO:0000256" key="3">
    <source>
        <dbReference type="ARBA" id="ARBA00023242"/>
    </source>
</evidence>
<feature type="region of interest" description="Disordered" evidence="4">
    <location>
        <begin position="476"/>
        <end position="501"/>
    </location>
</feature>
<dbReference type="Proteomes" id="UP001054889">
    <property type="component" value="Unassembled WGS sequence"/>
</dbReference>
<protein>
    <recommendedName>
        <fullName evidence="9">NUC153 domain-containing protein</fullName>
    </recommendedName>
</protein>
<dbReference type="InterPro" id="IPR012580">
    <property type="entry name" value="NUC153"/>
</dbReference>
<feature type="compositionally biased region" description="Basic and acidic residues" evidence="4">
    <location>
        <begin position="341"/>
        <end position="354"/>
    </location>
</feature>
<evidence type="ECO:0000313" key="8">
    <source>
        <dbReference type="Proteomes" id="UP001054889"/>
    </source>
</evidence>
<evidence type="ECO:0000313" key="7">
    <source>
        <dbReference type="EMBL" id="GJN01068.1"/>
    </source>
</evidence>
<dbReference type="InterPro" id="IPR015943">
    <property type="entry name" value="WD40/YVTN_repeat-like_dom_sf"/>
</dbReference>
<feature type="compositionally biased region" description="Basic residues" evidence="4">
    <location>
        <begin position="482"/>
        <end position="501"/>
    </location>
</feature>
<comment type="subcellular location">
    <subcellularLocation>
        <location evidence="1">Nucleus</location>
        <location evidence="1">Nucleolus</location>
    </subcellularLocation>
</comment>
<dbReference type="InterPro" id="IPR040382">
    <property type="entry name" value="NOL10/Enp2"/>
</dbReference>
<name>A0AAV5CSD7_ELECO</name>
<comment type="similarity">
    <text evidence="2">Belongs to the WD repeat NOL10/ENP2 family.</text>
</comment>
<evidence type="ECO:0000259" key="6">
    <source>
        <dbReference type="Pfam" id="PF23098"/>
    </source>
</evidence>
<sequence length="501" mass="56650">MHIPSVAFYNKHVHIKKKTLLAGKIPCIPLFPIARNKCGYTKISLLDTCSKIHGLVASGGEDGAVECFDMRKKYSVGRINIPALSSEDYNQEVTSLRFDEDQGYLIAVGSSTGKVSIYDLRMSSPLRVKDHMYDSPILNIKWHQTLNSTEPKLITADKHIVRVWDPNTGNNMTSIEPDGGAINDVCIFQNSGLMLLALDNSQIPAHFIPALGPAPKWCSHLDNLTQRAEVAPVEYETLKEEIKKKKIEEQRKSRITQVVKIPKVNRNFTKDLVEEEMDPDMENADKASMKKRKKRLELSKAVYNDERFKEMFTNEDFEIDEQSREYLALHPQAAMKEPRLEEHFDSVSEDDQHTDGSVSDLSAKSDSDDDVPNSRRIRLYEVKDDRHAEAFLNSVSLANEDAQPIEERVAALDRQHNSNTLGKVKYGPGGSREISFFTKSSRRHREEAPNDEEPKDFKRRGVQCLGLKQGKAEYYMFGGNRGRGRGGRGRGGRGGRGRGRR</sequence>
<dbReference type="AlphaFoldDB" id="A0AAV5CSD7"/>
<evidence type="ECO:0000256" key="4">
    <source>
        <dbReference type="SAM" id="MobiDB-lite"/>
    </source>
</evidence>